<evidence type="ECO:0000256" key="1">
    <source>
        <dbReference type="ARBA" id="ARBA00022694"/>
    </source>
</evidence>
<dbReference type="Proteomes" id="UP000436088">
    <property type="component" value="Unassembled WGS sequence"/>
</dbReference>
<proteinExistence type="inferred from homology"/>
<dbReference type="PANTHER" id="PTHR11079">
    <property type="entry name" value="CYTOSINE DEAMINASE FAMILY MEMBER"/>
    <property type="match status" value="1"/>
</dbReference>
<dbReference type="GO" id="GO:0052717">
    <property type="term" value="F:tRNA-specific adenosine-34 deaminase activity"/>
    <property type="evidence" value="ECO:0007669"/>
    <property type="project" value="UniProtKB-EC"/>
</dbReference>
<dbReference type="CDD" id="cd06222">
    <property type="entry name" value="RNase_H_like"/>
    <property type="match status" value="1"/>
</dbReference>
<dbReference type="InterPro" id="IPR044730">
    <property type="entry name" value="RNase_H-like_dom_plant"/>
</dbReference>
<comment type="similarity">
    <text evidence="2">Belongs to the cytidine and deoxycytidylate deaminase family. ADAT3 subfamily.</text>
</comment>
<dbReference type="GO" id="GO:0004523">
    <property type="term" value="F:RNA-DNA hybrid ribonuclease activity"/>
    <property type="evidence" value="ECO:0007669"/>
    <property type="project" value="InterPro"/>
</dbReference>
<dbReference type="InterPro" id="IPR002125">
    <property type="entry name" value="CMP_dCMP_dom"/>
</dbReference>
<dbReference type="GO" id="GO:0005634">
    <property type="term" value="C:nucleus"/>
    <property type="evidence" value="ECO:0007669"/>
    <property type="project" value="TreeGrafter"/>
</dbReference>
<dbReference type="InterPro" id="IPR012337">
    <property type="entry name" value="RNaseH-like_sf"/>
</dbReference>
<dbReference type="Gene3D" id="3.30.420.10">
    <property type="entry name" value="Ribonuclease H-like superfamily/Ribonuclease H"/>
    <property type="match status" value="1"/>
</dbReference>
<evidence type="ECO:0000256" key="2">
    <source>
        <dbReference type="ARBA" id="ARBA00038160"/>
    </source>
</evidence>
<evidence type="ECO:0000313" key="5">
    <source>
        <dbReference type="Proteomes" id="UP000436088"/>
    </source>
</evidence>
<dbReference type="Pfam" id="PF13456">
    <property type="entry name" value="RVT_3"/>
    <property type="match status" value="1"/>
</dbReference>
<keyword evidence="1" id="KW-0819">tRNA processing</keyword>
<dbReference type="GO" id="GO:0002100">
    <property type="term" value="P:tRNA wobble adenosine to inosine editing"/>
    <property type="evidence" value="ECO:0007669"/>
    <property type="project" value="InterPro"/>
</dbReference>
<dbReference type="InterPro" id="IPR002156">
    <property type="entry name" value="RNaseH_domain"/>
</dbReference>
<accession>A0A6A3BE89</accession>
<dbReference type="SUPFAM" id="SSF53927">
    <property type="entry name" value="Cytidine deaminase-like"/>
    <property type="match status" value="1"/>
</dbReference>
<dbReference type="AlphaFoldDB" id="A0A6A3BE89"/>
<feature type="domain" description="CMP/dCMP-type deaminase" evidence="3">
    <location>
        <begin position="382"/>
        <end position="502"/>
    </location>
</feature>
<dbReference type="InterPro" id="IPR016193">
    <property type="entry name" value="Cytidine_deaminase-like"/>
</dbReference>
<dbReference type="PANTHER" id="PTHR11079:SF156">
    <property type="entry name" value="INACTIVE TRNA-SPECIFIC ADENOSINE DEAMINASE-LIKE PROTEIN 3-RELATED"/>
    <property type="match status" value="1"/>
</dbReference>
<dbReference type="GO" id="GO:0003676">
    <property type="term" value="F:nucleic acid binding"/>
    <property type="evidence" value="ECO:0007669"/>
    <property type="project" value="InterPro"/>
</dbReference>
<evidence type="ECO:0000259" key="3">
    <source>
        <dbReference type="PROSITE" id="PS51747"/>
    </source>
</evidence>
<keyword evidence="5" id="KW-1185">Reference proteome</keyword>
<dbReference type="InterPro" id="IPR026960">
    <property type="entry name" value="RVT-Znf"/>
</dbReference>
<sequence>MTKVVSPLDSWIWRGILNNYVKNDEIGDCLRANSKIQVGNVDDFLGWSGKGDGLFSVKSCRLTLSCSSEDSFEWNKWVWSGLAPPRVETFLWQLSHRKLAVRVELKKRGIPLDDVLCPLCHTHEEAIEHLFLDCSVAGELWIKFLRCLKIGSLTVLLYSSSLDLGWLNGDLLATPPPDMFKFNVDGAVRGDGLQGGIGGILKDSNCSTLTTFSYAVGPGPPTLSKLKAIKEGIDFFFASDWAMKGRLIIESDCKSVVDWISKQHPAPTFYSSLVEEIGAIISAMDIFLRLILRSCNMEANKLAKEEIGQSFNAALIVDPLAGQIIARACDDVCSWHMGTNEAKTETCHIKQSEGFTSDADANRIARDATLISNGSSNNLLKCDTTLLLRGTDLFRDSGHGEKLYEVDSTHFFSLRFSSKETKEVKVGEYLPSFVPNSTGSISLSDVNTEGSNSLPRPYLCTGYDIYLVWEPCTMCAMALVHQRIRRIFFALPNPEAGALGSVHRLQGEKSLNHHYAVFRVVLPELEFPAER</sequence>
<dbReference type="GO" id="GO:0005737">
    <property type="term" value="C:cytoplasm"/>
    <property type="evidence" value="ECO:0007669"/>
    <property type="project" value="TreeGrafter"/>
</dbReference>
<dbReference type="InterPro" id="IPR036397">
    <property type="entry name" value="RNaseH_sf"/>
</dbReference>
<evidence type="ECO:0000313" key="4">
    <source>
        <dbReference type="EMBL" id="KAE8715326.1"/>
    </source>
</evidence>
<dbReference type="Gene3D" id="3.40.140.10">
    <property type="entry name" value="Cytidine Deaminase, domain 2"/>
    <property type="match status" value="1"/>
</dbReference>
<dbReference type="EMBL" id="VEPZ02000862">
    <property type="protein sequence ID" value="KAE8715326.1"/>
    <property type="molecule type" value="Genomic_DNA"/>
</dbReference>
<protein>
    <submittedName>
        <fullName evidence="4">Cytidine/deoxycytidylate deaminase family protein</fullName>
    </submittedName>
</protein>
<dbReference type="PROSITE" id="PS51747">
    <property type="entry name" value="CYT_DCMP_DEAMINASES_2"/>
    <property type="match status" value="1"/>
</dbReference>
<dbReference type="SUPFAM" id="SSF53098">
    <property type="entry name" value="Ribonuclease H-like"/>
    <property type="match status" value="1"/>
</dbReference>
<gene>
    <name evidence="4" type="ORF">F3Y22_tig00110177pilonHSYRG00099</name>
</gene>
<name>A0A6A3BE89_HIBSY</name>
<dbReference type="GO" id="GO:0046872">
    <property type="term" value="F:metal ion binding"/>
    <property type="evidence" value="ECO:0007669"/>
    <property type="project" value="UniProtKB-KW"/>
</dbReference>
<organism evidence="4 5">
    <name type="scientific">Hibiscus syriacus</name>
    <name type="common">Rose of Sharon</name>
    <dbReference type="NCBI Taxonomy" id="106335"/>
    <lineage>
        <taxon>Eukaryota</taxon>
        <taxon>Viridiplantae</taxon>
        <taxon>Streptophyta</taxon>
        <taxon>Embryophyta</taxon>
        <taxon>Tracheophyta</taxon>
        <taxon>Spermatophyta</taxon>
        <taxon>Magnoliopsida</taxon>
        <taxon>eudicotyledons</taxon>
        <taxon>Gunneridae</taxon>
        <taxon>Pentapetalae</taxon>
        <taxon>rosids</taxon>
        <taxon>malvids</taxon>
        <taxon>Malvales</taxon>
        <taxon>Malvaceae</taxon>
        <taxon>Malvoideae</taxon>
        <taxon>Hibiscus</taxon>
    </lineage>
</organism>
<dbReference type="Pfam" id="PF13966">
    <property type="entry name" value="zf-RVT"/>
    <property type="match status" value="1"/>
</dbReference>
<reference evidence="4" key="1">
    <citation type="submission" date="2019-09" db="EMBL/GenBank/DDBJ databases">
        <title>Draft genome information of white flower Hibiscus syriacus.</title>
        <authorList>
            <person name="Kim Y.-M."/>
        </authorList>
    </citation>
    <scope>NUCLEOTIDE SEQUENCE [LARGE SCALE GENOMIC DNA]</scope>
    <source>
        <strain evidence="4">YM2019G1</strain>
    </source>
</reference>
<comment type="caution">
    <text evidence="4">The sequence shown here is derived from an EMBL/GenBank/DDBJ whole genome shotgun (WGS) entry which is preliminary data.</text>
</comment>